<dbReference type="Gene3D" id="3.90.1200.10">
    <property type="match status" value="1"/>
</dbReference>
<gene>
    <name evidence="2" type="ORF">GFSPODELE1_LOCUS10218</name>
</gene>
<dbReference type="EMBL" id="OZ037951">
    <property type="protein sequence ID" value="CAL1715432.1"/>
    <property type="molecule type" value="Genomic_DNA"/>
</dbReference>
<evidence type="ECO:0000313" key="3">
    <source>
        <dbReference type="Proteomes" id="UP001497453"/>
    </source>
</evidence>
<organism evidence="2 3">
    <name type="scientific">Somion occarium</name>
    <dbReference type="NCBI Taxonomy" id="3059160"/>
    <lineage>
        <taxon>Eukaryota</taxon>
        <taxon>Fungi</taxon>
        <taxon>Dikarya</taxon>
        <taxon>Basidiomycota</taxon>
        <taxon>Agaricomycotina</taxon>
        <taxon>Agaricomycetes</taxon>
        <taxon>Polyporales</taxon>
        <taxon>Cerrenaceae</taxon>
        <taxon>Somion</taxon>
    </lineage>
</organism>
<evidence type="ECO:0000313" key="2">
    <source>
        <dbReference type="EMBL" id="CAL1715432.1"/>
    </source>
</evidence>
<evidence type="ECO:0000259" key="1">
    <source>
        <dbReference type="Pfam" id="PF01636"/>
    </source>
</evidence>
<keyword evidence="3" id="KW-1185">Reference proteome</keyword>
<feature type="domain" description="Aminoglycoside phosphotransferase" evidence="1">
    <location>
        <begin position="101"/>
        <end position="268"/>
    </location>
</feature>
<protein>
    <recommendedName>
        <fullName evidence="1">Aminoglycoside phosphotransferase domain-containing protein</fullName>
    </recommendedName>
</protein>
<dbReference type="InterPro" id="IPR011009">
    <property type="entry name" value="Kinase-like_dom_sf"/>
</dbReference>
<sequence length="313" mass="35898">MSTSTLLTTGHVLQYESTFHSRYNLLYPTLPVHSKSIFGRIWRLLPSSIRLIAYKVLLHISAKIWPAPIIGGFGKQRLVFNMYCKYNGRIRESEVLATMFVAANTTIPVPRILDVIDDGGQLFVLMSRVPGVPAHSIFGTFDAATYDKFEPVLRDWLYQLRSLKPTSAVVGSVIGRAMIQPRLSRNPIGPFIDIAAFHKWLLSFCAEDEGSPVYREFRNQARVRSFTKPHRLCFTHSDFGLHNMIVENGRLTGLVDFEGAGWLPEYWEYTGSMFCEYGPLWKDSMKRILPQYQDELEVEYYLWDATDPLVDPF</sequence>
<dbReference type="Proteomes" id="UP001497453">
    <property type="component" value="Chromosome 8"/>
</dbReference>
<dbReference type="InterPro" id="IPR051678">
    <property type="entry name" value="AGP_Transferase"/>
</dbReference>
<dbReference type="PANTHER" id="PTHR21310">
    <property type="entry name" value="AMINOGLYCOSIDE PHOSPHOTRANSFERASE-RELATED-RELATED"/>
    <property type="match status" value="1"/>
</dbReference>
<reference evidence="3" key="1">
    <citation type="submission" date="2024-04" db="EMBL/GenBank/DDBJ databases">
        <authorList>
            <person name="Shaw F."/>
            <person name="Minotto A."/>
        </authorList>
    </citation>
    <scope>NUCLEOTIDE SEQUENCE [LARGE SCALE GENOMIC DNA]</scope>
</reference>
<dbReference type="Pfam" id="PF01636">
    <property type="entry name" value="APH"/>
    <property type="match status" value="1"/>
</dbReference>
<dbReference type="PANTHER" id="PTHR21310:SF58">
    <property type="entry name" value="AMINOGLYCOSIDE PHOSPHOTRANSFERASE DOMAIN-CONTAINING PROTEIN"/>
    <property type="match status" value="1"/>
</dbReference>
<proteinExistence type="predicted"/>
<accession>A0ABP1E793</accession>
<dbReference type="SUPFAM" id="SSF56112">
    <property type="entry name" value="Protein kinase-like (PK-like)"/>
    <property type="match status" value="1"/>
</dbReference>
<name>A0ABP1E793_9APHY</name>
<dbReference type="InterPro" id="IPR002575">
    <property type="entry name" value="Aminoglycoside_PTrfase"/>
</dbReference>